<organism evidence="2 3">
    <name type="scientific">Candidatus Doudnabacteria bacterium RIFCSPHIGHO2_01_FULL_46_14</name>
    <dbReference type="NCBI Taxonomy" id="1817824"/>
    <lineage>
        <taxon>Bacteria</taxon>
        <taxon>Candidatus Doudnaibacteriota</taxon>
    </lineage>
</organism>
<dbReference type="GO" id="GO:0003700">
    <property type="term" value="F:DNA-binding transcription factor activity"/>
    <property type="evidence" value="ECO:0007669"/>
    <property type="project" value="InterPro"/>
</dbReference>
<gene>
    <name evidence="2" type="ORF">A2751_02610</name>
</gene>
<dbReference type="InterPro" id="IPR011991">
    <property type="entry name" value="ArsR-like_HTH"/>
</dbReference>
<sequence>MKNNLISWLQATGLDEQRANIYLTLLGQGEATAKQIAELVNVGRTAVYDNLRVLQNHGYVNMVRQGRRQIYLPLHPDELYRKFESQKQQLKDLLPDFLSLYAEKDSRPFVQAFQGHFAAREVYEDILRVAEKEYIYVSPSELTLQVVDRRFIEDWIKRRVAKGIHSRSLRVKAKIVPNQAIFNDEAKYLRQIRYLPSYVDLLASVYVYGNNIGVISTKREGSAFIIHSPDFAFTLRQVFDFLWTISSKS</sequence>
<dbReference type="InterPro" id="IPR036388">
    <property type="entry name" value="WH-like_DNA-bd_sf"/>
</dbReference>
<evidence type="ECO:0000313" key="3">
    <source>
        <dbReference type="Proteomes" id="UP000176864"/>
    </source>
</evidence>
<protein>
    <recommendedName>
        <fullName evidence="1">HTH arsR-type domain-containing protein</fullName>
    </recommendedName>
</protein>
<dbReference type="CDD" id="cd00090">
    <property type="entry name" value="HTH_ARSR"/>
    <property type="match status" value="1"/>
</dbReference>
<dbReference type="Proteomes" id="UP000176864">
    <property type="component" value="Unassembled WGS sequence"/>
</dbReference>
<proteinExistence type="predicted"/>
<name>A0A1F5NK33_9BACT</name>
<dbReference type="STRING" id="1817824.A2751_02610"/>
<dbReference type="SUPFAM" id="SSF46785">
    <property type="entry name" value="Winged helix' DNA-binding domain"/>
    <property type="match status" value="1"/>
</dbReference>
<dbReference type="PANTHER" id="PTHR34293:SF1">
    <property type="entry name" value="HTH-TYPE TRANSCRIPTIONAL REGULATOR TRMBL2"/>
    <property type="match status" value="1"/>
</dbReference>
<dbReference type="InterPro" id="IPR001845">
    <property type="entry name" value="HTH_ArsR_DNA-bd_dom"/>
</dbReference>
<reference evidence="2 3" key="1">
    <citation type="journal article" date="2016" name="Nat. Commun.">
        <title>Thousands of microbial genomes shed light on interconnected biogeochemical processes in an aquifer system.</title>
        <authorList>
            <person name="Anantharaman K."/>
            <person name="Brown C.T."/>
            <person name="Hug L.A."/>
            <person name="Sharon I."/>
            <person name="Castelle C.J."/>
            <person name="Probst A.J."/>
            <person name="Thomas B.C."/>
            <person name="Singh A."/>
            <person name="Wilkins M.J."/>
            <person name="Karaoz U."/>
            <person name="Brodie E.L."/>
            <person name="Williams K.H."/>
            <person name="Hubbard S.S."/>
            <person name="Banfield J.F."/>
        </authorList>
    </citation>
    <scope>NUCLEOTIDE SEQUENCE [LARGE SCALE GENOMIC DNA]</scope>
</reference>
<dbReference type="Pfam" id="PF01978">
    <property type="entry name" value="TrmB"/>
    <property type="match status" value="1"/>
</dbReference>
<evidence type="ECO:0000259" key="1">
    <source>
        <dbReference type="PROSITE" id="PS50987"/>
    </source>
</evidence>
<dbReference type="PROSITE" id="PS50987">
    <property type="entry name" value="HTH_ARSR_2"/>
    <property type="match status" value="1"/>
</dbReference>
<dbReference type="AlphaFoldDB" id="A0A1F5NK33"/>
<comment type="caution">
    <text evidence="2">The sequence shown here is derived from an EMBL/GenBank/DDBJ whole genome shotgun (WGS) entry which is preliminary data.</text>
</comment>
<dbReference type="PANTHER" id="PTHR34293">
    <property type="entry name" value="HTH-TYPE TRANSCRIPTIONAL REGULATOR TRMBL2"/>
    <property type="match status" value="1"/>
</dbReference>
<evidence type="ECO:0000313" key="2">
    <source>
        <dbReference type="EMBL" id="OGE77913.1"/>
    </source>
</evidence>
<feature type="domain" description="HTH arsR-type" evidence="1">
    <location>
        <begin position="1"/>
        <end position="91"/>
    </location>
</feature>
<accession>A0A1F5NK33</accession>
<dbReference type="InterPro" id="IPR036390">
    <property type="entry name" value="WH_DNA-bd_sf"/>
</dbReference>
<dbReference type="Gene3D" id="1.10.10.10">
    <property type="entry name" value="Winged helix-like DNA-binding domain superfamily/Winged helix DNA-binding domain"/>
    <property type="match status" value="1"/>
</dbReference>
<dbReference type="EMBL" id="MFEK01000016">
    <property type="protein sequence ID" value="OGE77913.1"/>
    <property type="molecule type" value="Genomic_DNA"/>
</dbReference>
<dbReference type="InterPro" id="IPR051797">
    <property type="entry name" value="TrmB-like"/>
</dbReference>
<dbReference type="SMART" id="SM00418">
    <property type="entry name" value="HTH_ARSR"/>
    <property type="match status" value="1"/>
</dbReference>
<dbReference type="InterPro" id="IPR002831">
    <property type="entry name" value="Tscrpt_reg_TrmB_N"/>
</dbReference>